<proteinExistence type="predicted"/>
<gene>
    <name evidence="2" type="primary">larE</name>
    <name evidence="2" type="ORF">KEM10_17960</name>
</gene>
<dbReference type="Gene3D" id="3.40.50.620">
    <property type="entry name" value="HUPs"/>
    <property type="match status" value="1"/>
</dbReference>
<dbReference type="InterPro" id="IPR014729">
    <property type="entry name" value="Rossmann-like_a/b/a_fold"/>
</dbReference>
<sequence length="273" mass="31168">MIDRSISELQNWFSNHQQIMIALSGGVDSSLVAYMARLFKDKKDVLAVISDSSSLKRKDLQEAIEFCESYDISYHILKSDPIVDNNYASNPDNRCYFCKTFLYEAMIKLRNEEYPEFTMVNGNNADDKGDYRPGLEAAKENNALSPLMDCNINKETIRAIARHYNLKIWNKPASPCLSSRFPYGTAITINKLNMVEVGENLLNSYGFADCRVRYYKGVAKLEVQPEEMEKLIALSNKLKTSFMEWGFTDIEIDKEGLISGKLNRALGFKVVRE</sequence>
<organism evidence="2 3">
    <name type="scientific">Carboxylicivirga linearis</name>
    <dbReference type="NCBI Taxonomy" id="1628157"/>
    <lineage>
        <taxon>Bacteria</taxon>
        <taxon>Pseudomonadati</taxon>
        <taxon>Bacteroidota</taxon>
        <taxon>Bacteroidia</taxon>
        <taxon>Marinilabiliales</taxon>
        <taxon>Marinilabiliaceae</taxon>
        <taxon>Carboxylicivirga</taxon>
    </lineage>
</organism>
<comment type="caution">
    <text evidence="2">The sequence shown here is derived from an EMBL/GenBank/DDBJ whole genome shotgun (WGS) entry which is preliminary data.</text>
</comment>
<dbReference type="InterPro" id="IPR022310">
    <property type="entry name" value="NAD/GMP_synthase"/>
</dbReference>
<dbReference type="Proteomes" id="UP000708576">
    <property type="component" value="Unassembled WGS sequence"/>
</dbReference>
<name>A0ABS5JZ87_9BACT</name>
<dbReference type="GO" id="GO:0016740">
    <property type="term" value="F:transferase activity"/>
    <property type="evidence" value="ECO:0007669"/>
    <property type="project" value="UniProtKB-KW"/>
</dbReference>
<keyword evidence="2" id="KW-0808">Transferase</keyword>
<feature type="domain" description="NAD/GMP synthase" evidence="1">
    <location>
        <begin position="15"/>
        <end position="84"/>
    </location>
</feature>
<dbReference type="InterPro" id="IPR005232">
    <property type="entry name" value="LarE"/>
</dbReference>
<dbReference type="SUPFAM" id="SSF52402">
    <property type="entry name" value="Adenine nucleotide alpha hydrolases-like"/>
    <property type="match status" value="1"/>
</dbReference>
<dbReference type="PANTHER" id="PTHR43169">
    <property type="entry name" value="EXSB FAMILY PROTEIN"/>
    <property type="match status" value="1"/>
</dbReference>
<evidence type="ECO:0000313" key="2">
    <source>
        <dbReference type="EMBL" id="MBS2100176.1"/>
    </source>
</evidence>
<dbReference type="RefSeq" id="WP_212217545.1">
    <property type="nucleotide sequence ID" value="NZ_JAGUCO010000019.1"/>
</dbReference>
<dbReference type="EMBL" id="JAGUCO010000019">
    <property type="protein sequence ID" value="MBS2100176.1"/>
    <property type="molecule type" value="Genomic_DNA"/>
</dbReference>
<dbReference type="PIRSF" id="PIRSF006661">
    <property type="entry name" value="PP-lp_UCP006661"/>
    <property type="match status" value="1"/>
</dbReference>
<dbReference type="PANTHER" id="PTHR43169:SF2">
    <property type="entry name" value="NAD_GMP SYNTHASE DOMAIN-CONTAINING PROTEIN"/>
    <property type="match status" value="1"/>
</dbReference>
<dbReference type="Pfam" id="PF02540">
    <property type="entry name" value="NAD_synthase"/>
    <property type="match status" value="1"/>
</dbReference>
<dbReference type="NCBIfam" id="TIGR00268">
    <property type="entry name" value="ATP-dependent sacrificial sulfur transferase LarE"/>
    <property type="match status" value="1"/>
</dbReference>
<reference evidence="2 3" key="1">
    <citation type="journal article" date="2015" name="Int. J. Syst. Evol. Microbiol.">
        <title>Carboxylicivirga linearis sp. nov., isolated from a sea cucumber culture pond.</title>
        <authorList>
            <person name="Wang F.Q."/>
            <person name="Zhou Y.X."/>
            <person name="Lin X.Z."/>
            <person name="Chen G.J."/>
            <person name="Du Z.J."/>
        </authorList>
    </citation>
    <scope>NUCLEOTIDE SEQUENCE [LARGE SCALE GENOMIC DNA]</scope>
    <source>
        <strain evidence="2 3">FB218</strain>
    </source>
</reference>
<protein>
    <submittedName>
        <fullName evidence="2">ATP-dependent sacrificial sulfur transferase LarE</fullName>
    </submittedName>
</protein>
<evidence type="ECO:0000259" key="1">
    <source>
        <dbReference type="Pfam" id="PF02540"/>
    </source>
</evidence>
<dbReference type="InterPro" id="IPR052188">
    <property type="entry name" value="Ni-pincer_cofactor_biosynth"/>
</dbReference>
<keyword evidence="3" id="KW-1185">Reference proteome</keyword>
<dbReference type="CDD" id="cd01990">
    <property type="entry name" value="LarE-like"/>
    <property type="match status" value="1"/>
</dbReference>
<accession>A0ABS5JZ87</accession>
<evidence type="ECO:0000313" key="3">
    <source>
        <dbReference type="Proteomes" id="UP000708576"/>
    </source>
</evidence>